<comment type="caution">
    <text evidence="3">The sequence shown here is derived from an EMBL/GenBank/DDBJ whole genome shotgun (WGS) entry which is preliminary data.</text>
</comment>
<name>A0ABS6MSG3_9GAMM</name>
<accession>A0ABS6MSG3</accession>
<feature type="domain" description="HTH araC/xylS-type" evidence="2">
    <location>
        <begin position="242"/>
        <end position="340"/>
    </location>
</feature>
<evidence type="ECO:0000256" key="1">
    <source>
        <dbReference type="ARBA" id="ARBA00023125"/>
    </source>
</evidence>
<dbReference type="PROSITE" id="PS01124">
    <property type="entry name" value="HTH_ARAC_FAMILY_2"/>
    <property type="match status" value="1"/>
</dbReference>
<dbReference type="Proteomes" id="UP000813068">
    <property type="component" value="Unassembled WGS sequence"/>
</dbReference>
<dbReference type="SMART" id="SM00342">
    <property type="entry name" value="HTH_ARAC"/>
    <property type="match status" value="1"/>
</dbReference>
<dbReference type="RefSeq" id="WP_217679648.1">
    <property type="nucleotide sequence ID" value="NZ_JAHRGL010000002.1"/>
</dbReference>
<dbReference type="InterPro" id="IPR018060">
    <property type="entry name" value="HTH_AraC"/>
</dbReference>
<dbReference type="Pfam" id="PF12625">
    <property type="entry name" value="Arabinose_bd"/>
    <property type="match status" value="1"/>
</dbReference>
<evidence type="ECO:0000313" key="3">
    <source>
        <dbReference type="EMBL" id="MBV2131743.1"/>
    </source>
</evidence>
<evidence type="ECO:0000259" key="2">
    <source>
        <dbReference type="PROSITE" id="PS01124"/>
    </source>
</evidence>
<sequence>MNSDKNDKPYAVLPAGHVRAIQFQPVPQLIRKLGGSPESVFRDVNMAEAVIQNPETVLPLTLAGELLVRSAKETGCEHFGLLLGSLNGLDQLGPIAKMMAQQPTIGSALDQLIQIHHMTNRAGLPFVRQDGDHAYFGFAAMESNFPGFQHFHEGVMAIAFNIMRKISHVEWTPDAVYFSHRPPKDPQAHSRFFGAPCHFNSPRAEFQFPLATLSAPNASMCADSICVSDIAQVTMSELDWLEKARRFAHSLVASGNCGQNHIAAALGISVRTMNRRLEQAGVSYFEILDNARYSVSRKLIRETDMTLKEIAKALSYTDASSFTRAFRRWSGVSPEQWRKTRCA</sequence>
<keyword evidence="4" id="KW-1185">Reference proteome</keyword>
<keyword evidence="1" id="KW-0238">DNA-binding</keyword>
<reference evidence="3 4" key="1">
    <citation type="submission" date="2021-06" db="EMBL/GenBank/DDBJ databases">
        <title>Differences between aerobic and microaerobic xylene degrading microbial communities.</title>
        <authorList>
            <person name="Banerjee S."/>
            <person name="Tancsics A."/>
        </authorList>
    </citation>
    <scope>NUCLEOTIDE SEQUENCE [LARGE SCALE GENOMIC DNA]</scope>
    <source>
        <strain evidence="3 4">MAP12</strain>
    </source>
</reference>
<dbReference type="InterPro" id="IPR032687">
    <property type="entry name" value="AraC-type_N"/>
</dbReference>
<dbReference type="EMBL" id="JAHRGL010000002">
    <property type="protein sequence ID" value="MBV2131743.1"/>
    <property type="molecule type" value="Genomic_DNA"/>
</dbReference>
<evidence type="ECO:0000313" key="4">
    <source>
        <dbReference type="Proteomes" id="UP000813068"/>
    </source>
</evidence>
<dbReference type="Pfam" id="PF12833">
    <property type="entry name" value="HTH_18"/>
    <property type="match status" value="1"/>
</dbReference>
<proteinExistence type="predicted"/>
<dbReference type="PANTHER" id="PTHR47894:SF4">
    <property type="entry name" value="HTH-TYPE TRANSCRIPTIONAL REGULATOR GADX"/>
    <property type="match status" value="1"/>
</dbReference>
<organism evidence="3 4">
    <name type="scientific">Geopseudomonas aromaticivorans</name>
    <dbReference type="NCBI Taxonomy" id="2849492"/>
    <lineage>
        <taxon>Bacteria</taxon>
        <taxon>Pseudomonadati</taxon>
        <taxon>Pseudomonadota</taxon>
        <taxon>Gammaproteobacteria</taxon>
        <taxon>Pseudomonadales</taxon>
        <taxon>Pseudomonadaceae</taxon>
        <taxon>Geopseudomonas</taxon>
    </lineage>
</organism>
<gene>
    <name evidence="3" type="ORF">KRX52_02900</name>
</gene>
<protein>
    <submittedName>
        <fullName evidence="3">AraC family transcriptional regulator</fullName>
    </submittedName>
</protein>
<dbReference type="PANTHER" id="PTHR47894">
    <property type="entry name" value="HTH-TYPE TRANSCRIPTIONAL REGULATOR GADX"/>
    <property type="match status" value="1"/>
</dbReference>